<dbReference type="Proteomes" id="UP000053841">
    <property type="component" value="Unassembled WGS sequence"/>
</dbReference>
<accession>W6YG53</accession>
<dbReference type="HOGENOM" id="CLU_2460671_0_0_1"/>
<keyword evidence="2" id="KW-1185">Reference proteome</keyword>
<sequence>YRRCLFQKHYPSFCRRMPYMAVYSNYRIKHRAIQFARDCFVGRTPIGSQLTRLRQFSLHIHIYENFAQWCLGAMHIQFDVLFKDSSPSL</sequence>
<dbReference type="KEGG" id="bze:COCCADRAFT_82727"/>
<feature type="non-terminal residue" evidence="1">
    <location>
        <position position="1"/>
    </location>
</feature>
<evidence type="ECO:0000313" key="1">
    <source>
        <dbReference type="EMBL" id="EUC38467.1"/>
    </source>
</evidence>
<gene>
    <name evidence="1" type="ORF">COCCADRAFT_82727</name>
</gene>
<dbReference type="GeneID" id="19151430"/>
<reference evidence="1 2" key="1">
    <citation type="journal article" date="2013" name="PLoS Genet.">
        <title>Comparative genome structure, secondary metabolite, and effector coding capacity across Cochliobolus pathogens.</title>
        <authorList>
            <person name="Condon B.J."/>
            <person name="Leng Y."/>
            <person name="Wu D."/>
            <person name="Bushley K.E."/>
            <person name="Ohm R.A."/>
            <person name="Otillar R."/>
            <person name="Martin J."/>
            <person name="Schackwitz W."/>
            <person name="Grimwood J."/>
            <person name="MohdZainudin N."/>
            <person name="Xue C."/>
            <person name="Wang R."/>
            <person name="Manning V.A."/>
            <person name="Dhillon B."/>
            <person name="Tu Z.J."/>
            <person name="Steffenson B.J."/>
            <person name="Salamov A."/>
            <person name="Sun H."/>
            <person name="Lowry S."/>
            <person name="LaButti K."/>
            <person name="Han J."/>
            <person name="Copeland A."/>
            <person name="Lindquist E."/>
            <person name="Barry K."/>
            <person name="Schmutz J."/>
            <person name="Baker S.E."/>
            <person name="Ciuffetti L.M."/>
            <person name="Grigoriev I.V."/>
            <person name="Zhong S."/>
            <person name="Turgeon B.G."/>
        </authorList>
    </citation>
    <scope>NUCLEOTIDE SEQUENCE [LARGE SCALE GENOMIC DNA]</scope>
    <source>
        <strain evidence="1 2">26-R-13</strain>
    </source>
</reference>
<dbReference type="EMBL" id="KI964542">
    <property type="protein sequence ID" value="EUC38467.1"/>
    <property type="molecule type" value="Genomic_DNA"/>
</dbReference>
<proteinExistence type="predicted"/>
<protein>
    <submittedName>
        <fullName evidence="1">Uncharacterized protein</fullName>
    </submittedName>
</protein>
<dbReference type="AlphaFoldDB" id="W6YG53"/>
<evidence type="ECO:0000313" key="2">
    <source>
        <dbReference type="Proteomes" id="UP000053841"/>
    </source>
</evidence>
<name>W6YG53_COCC2</name>
<organism evidence="1 2">
    <name type="scientific">Cochliobolus carbonum (strain 26-R-13)</name>
    <name type="common">Maize leaf spot fungus</name>
    <name type="synonym">Bipolaris zeicola</name>
    <dbReference type="NCBI Taxonomy" id="930089"/>
    <lineage>
        <taxon>Eukaryota</taxon>
        <taxon>Fungi</taxon>
        <taxon>Dikarya</taxon>
        <taxon>Ascomycota</taxon>
        <taxon>Pezizomycotina</taxon>
        <taxon>Dothideomycetes</taxon>
        <taxon>Pleosporomycetidae</taxon>
        <taxon>Pleosporales</taxon>
        <taxon>Pleosporineae</taxon>
        <taxon>Pleosporaceae</taxon>
        <taxon>Bipolaris</taxon>
    </lineage>
</organism>
<dbReference type="RefSeq" id="XP_007707232.1">
    <property type="nucleotide sequence ID" value="XM_007709042.1"/>
</dbReference>